<accession>A0A517PVM1</accession>
<dbReference type="Proteomes" id="UP000320421">
    <property type="component" value="Chromosome"/>
</dbReference>
<evidence type="ECO:0000313" key="1">
    <source>
        <dbReference type="EMBL" id="QDT23423.1"/>
    </source>
</evidence>
<protein>
    <recommendedName>
        <fullName evidence="3">GlcNAc-PI de-N-acetylase</fullName>
    </recommendedName>
</protein>
<gene>
    <name evidence="1" type="ORF">HG66A1_52400</name>
</gene>
<dbReference type="AlphaFoldDB" id="A0A517PVM1"/>
<evidence type="ECO:0000313" key="2">
    <source>
        <dbReference type="Proteomes" id="UP000320421"/>
    </source>
</evidence>
<sequence>MRPTSNTPSTALILSHPGHELRVLGWLKTARPLVLILTDGSGHTTQPRIELSCELIEGAGGRLGSLCGNFTDQQFYQAILDQDLDFFTQLRTRICDILAEQQIDLVVGDSIEGYNPSHDLCRSLIDSAVYDLQQTSGRTLQNYEFPLVDSPSAWSDREGAWCHALSQTEQAWKLAQIRDYAQKVGGTLLVEVEEMLAQFGDGILGEEWFSPSISGHELNHFEETPPFYERHGARQVSAGYYDRAIEFRQHMLPLISALGRDDRA</sequence>
<dbReference type="EMBL" id="CP036266">
    <property type="protein sequence ID" value="QDT23423.1"/>
    <property type="molecule type" value="Genomic_DNA"/>
</dbReference>
<dbReference type="RefSeq" id="WP_145190811.1">
    <property type="nucleotide sequence ID" value="NZ_CP036266.1"/>
</dbReference>
<dbReference type="OrthoDB" id="8058828at2"/>
<evidence type="ECO:0008006" key="3">
    <source>
        <dbReference type="Google" id="ProtNLM"/>
    </source>
</evidence>
<reference evidence="1 2" key="1">
    <citation type="submission" date="2019-02" db="EMBL/GenBank/DDBJ databases">
        <title>Deep-cultivation of Planctomycetes and their phenomic and genomic characterization uncovers novel biology.</title>
        <authorList>
            <person name="Wiegand S."/>
            <person name="Jogler M."/>
            <person name="Boedeker C."/>
            <person name="Pinto D."/>
            <person name="Vollmers J."/>
            <person name="Rivas-Marin E."/>
            <person name="Kohn T."/>
            <person name="Peeters S.H."/>
            <person name="Heuer A."/>
            <person name="Rast P."/>
            <person name="Oberbeckmann S."/>
            <person name="Bunk B."/>
            <person name="Jeske O."/>
            <person name="Meyerdierks A."/>
            <person name="Storesund J.E."/>
            <person name="Kallscheuer N."/>
            <person name="Luecker S."/>
            <person name="Lage O.M."/>
            <person name="Pohl T."/>
            <person name="Merkel B.J."/>
            <person name="Hornburger P."/>
            <person name="Mueller R.-W."/>
            <person name="Bruemmer F."/>
            <person name="Labrenz M."/>
            <person name="Spormann A.M."/>
            <person name="Op den Camp H."/>
            <person name="Overmann J."/>
            <person name="Amann R."/>
            <person name="Jetten M.S.M."/>
            <person name="Mascher T."/>
            <person name="Medema M.H."/>
            <person name="Devos D.P."/>
            <person name="Kaster A.-K."/>
            <person name="Ovreas L."/>
            <person name="Rohde M."/>
            <person name="Galperin M.Y."/>
            <person name="Jogler C."/>
        </authorList>
    </citation>
    <scope>NUCLEOTIDE SEQUENCE [LARGE SCALE GENOMIC DNA]</scope>
    <source>
        <strain evidence="1 2">HG66A1</strain>
    </source>
</reference>
<organism evidence="1 2">
    <name type="scientific">Gimesia chilikensis</name>
    <dbReference type="NCBI Taxonomy" id="2605989"/>
    <lineage>
        <taxon>Bacteria</taxon>
        <taxon>Pseudomonadati</taxon>
        <taxon>Planctomycetota</taxon>
        <taxon>Planctomycetia</taxon>
        <taxon>Planctomycetales</taxon>
        <taxon>Planctomycetaceae</taxon>
        <taxon>Gimesia</taxon>
    </lineage>
</organism>
<keyword evidence="2" id="KW-1185">Reference proteome</keyword>
<proteinExistence type="predicted"/>
<name>A0A517PVM1_9PLAN</name>